<protein>
    <recommendedName>
        <fullName evidence="4 10">Squalene monooxygenase</fullName>
        <ecNumber evidence="4 10">1.14.14.17</ecNumber>
    </recommendedName>
</protein>
<dbReference type="EMBL" id="LGST01000018">
    <property type="protein sequence ID" value="KNE00492.1"/>
    <property type="molecule type" value="Genomic_DNA"/>
</dbReference>
<gene>
    <name evidence="12" type="ORF">QG37_02523</name>
</gene>
<evidence type="ECO:0000256" key="5">
    <source>
        <dbReference type="ARBA" id="ARBA00022630"/>
    </source>
</evidence>
<dbReference type="VEuPathDB" id="FungiDB:CJJ07_001622"/>
<dbReference type="VEuPathDB" id="FungiDB:CJJ09_002233"/>
<dbReference type="Proteomes" id="UP000037122">
    <property type="component" value="Unassembled WGS sequence"/>
</dbReference>
<evidence type="ECO:0000256" key="8">
    <source>
        <dbReference type="ARBA" id="ARBA00023002"/>
    </source>
</evidence>
<dbReference type="VEuPathDB" id="FungiDB:QG37_02523"/>
<dbReference type="InterPro" id="IPR013698">
    <property type="entry name" value="Squalene_epoxidase"/>
</dbReference>
<comment type="cofactor">
    <cofactor evidence="1 10">
        <name>FAD</name>
        <dbReference type="ChEBI" id="CHEBI:57692"/>
    </cofactor>
</comment>
<dbReference type="SUPFAM" id="SSF51905">
    <property type="entry name" value="FAD/NAD(P)-binding domain"/>
    <property type="match status" value="1"/>
</dbReference>
<feature type="domain" description="Squalene epoxidase" evidence="11">
    <location>
        <begin position="192"/>
        <end position="470"/>
    </location>
</feature>
<dbReference type="InterPro" id="IPR040125">
    <property type="entry name" value="Squalene_monox"/>
</dbReference>
<evidence type="ECO:0000259" key="11">
    <source>
        <dbReference type="Pfam" id="PF08491"/>
    </source>
</evidence>
<evidence type="ECO:0000256" key="7">
    <source>
        <dbReference type="ARBA" id="ARBA00022848"/>
    </source>
</evidence>
<dbReference type="InterPro" id="IPR036188">
    <property type="entry name" value="FAD/NAD-bd_sf"/>
</dbReference>
<keyword evidence="6 10" id="KW-0274">FAD</keyword>
<dbReference type="AlphaFoldDB" id="A0A0L0P288"/>
<dbReference type="PANTHER" id="PTHR10835">
    <property type="entry name" value="SQUALENE MONOOXYGENASE"/>
    <property type="match status" value="1"/>
</dbReference>
<feature type="transmembrane region" description="Helical" evidence="10">
    <location>
        <begin position="468"/>
        <end position="489"/>
    </location>
</feature>
<dbReference type="EC" id="1.14.14.17" evidence="4 10"/>
<sequence>MQYDAIVIGAGVVGPCVATALARQGRKVLIIERDWSEPDRIVGELMQPAGLKALKELGMIQAVNNIDAVYVDGYYIKYHNEVIKIQYPDKGECDKTNPVKPVPDCVFDGNDKYDSEDPGMDLAAWEGAENVRGVGFSNGKFLLNLRAIVRAEKNVDWIEGTATQLVRDNEDPDRVLGVKVKSLGGEFTTYLAKITFACDGIYSKFRKEHSKNNVPSIGSYFVGLQLNNAKLPAPHHGHVILGDHAPVLIYQTNLTETRVLCAYRLTKPPSLANDTFYKYLRDEVLPSLPEQLKPSFEEAMASRKFRPMPNQYLPAPKQGSRNRGFIMLGDSLNMRHPLTGGGMTVGLNDAVLLTKLLHPKQVPDFEDYDLVATKLKQFHSKRKRLDAVINTLSIALYSLFAADSRPLKILQEGCFKYFLLGGDCVKGPVGLLSGMLPFPMLLFNHFFSVAFYAIYCNYCEKGFAGFPVAFYESFEVLLTAAMVFTPYLWGELVN</sequence>
<dbReference type="UniPathway" id="UPA00767">
    <property type="reaction ID" value="UER00752"/>
</dbReference>
<evidence type="ECO:0000256" key="6">
    <source>
        <dbReference type="ARBA" id="ARBA00022827"/>
    </source>
</evidence>
<evidence type="ECO:0000313" key="12">
    <source>
        <dbReference type="EMBL" id="KNE00492.1"/>
    </source>
</evidence>
<comment type="catalytic activity">
    <reaction evidence="10">
        <text>squalene + reduced [NADPH--hemoprotein reductase] + O2 = (S)-2,3-epoxysqualene + oxidized [NADPH--hemoprotein reductase] + H2O + H(+)</text>
        <dbReference type="Rhea" id="RHEA:25282"/>
        <dbReference type="Rhea" id="RHEA-COMP:11964"/>
        <dbReference type="Rhea" id="RHEA-COMP:11965"/>
        <dbReference type="ChEBI" id="CHEBI:15377"/>
        <dbReference type="ChEBI" id="CHEBI:15378"/>
        <dbReference type="ChEBI" id="CHEBI:15379"/>
        <dbReference type="ChEBI" id="CHEBI:15440"/>
        <dbReference type="ChEBI" id="CHEBI:15441"/>
        <dbReference type="ChEBI" id="CHEBI:57618"/>
        <dbReference type="ChEBI" id="CHEBI:58210"/>
        <dbReference type="EC" id="1.14.14.17"/>
    </reaction>
</comment>
<evidence type="ECO:0000313" key="13">
    <source>
        <dbReference type="Proteomes" id="UP000037122"/>
    </source>
</evidence>
<proteinExistence type="inferred from homology"/>
<evidence type="ECO:0000256" key="3">
    <source>
        <dbReference type="ARBA" id="ARBA00008802"/>
    </source>
</evidence>
<evidence type="ECO:0000256" key="2">
    <source>
        <dbReference type="ARBA" id="ARBA00004154"/>
    </source>
</evidence>
<keyword evidence="8 10" id="KW-0560">Oxidoreductase</keyword>
<dbReference type="GO" id="GO:0005789">
    <property type="term" value="C:endoplasmic reticulum membrane"/>
    <property type="evidence" value="ECO:0007669"/>
    <property type="project" value="UniProtKB-SubCell"/>
</dbReference>
<dbReference type="VEuPathDB" id="FungiDB:B9J08_000261"/>
<dbReference type="VEuPathDB" id="FungiDB:CJI97_000262"/>
<comment type="function">
    <text evidence="10">Catalyzes the stereospecific oxidation of squalene to (S)-2,3-epoxysqualene, and is considered to be a rate-limiting enzyme in steroid biosynthesis.</text>
</comment>
<name>A0A0L0P288_CANAR</name>
<dbReference type="Pfam" id="PF08491">
    <property type="entry name" value="SE"/>
    <property type="match status" value="1"/>
</dbReference>
<keyword evidence="7" id="KW-0492">Microsome</keyword>
<dbReference type="GO" id="GO:0006696">
    <property type="term" value="P:ergosterol biosynthetic process"/>
    <property type="evidence" value="ECO:0007669"/>
    <property type="project" value="TreeGrafter"/>
</dbReference>
<dbReference type="PANTHER" id="PTHR10835:SF0">
    <property type="entry name" value="SQUALENE MONOOXYGENASE"/>
    <property type="match status" value="1"/>
</dbReference>
<evidence type="ECO:0000256" key="4">
    <source>
        <dbReference type="ARBA" id="ARBA00012312"/>
    </source>
</evidence>
<feature type="transmembrane region" description="Helical" evidence="10">
    <location>
        <begin position="436"/>
        <end position="456"/>
    </location>
</feature>
<dbReference type="Gene3D" id="3.50.50.60">
    <property type="entry name" value="FAD/NAD(P)-binding domain"/>
    <property type="match status" value="2"/>
</dbReference>
<evidence type="ECO:0000256" key="10">
    <source>
        <dbReference type="RuleBase" id="RU367121"/>
    </source>
</evidence>
<keyword evidence="5 10" id="KW-0285">Flavoprotein</keyword>
<dbReference type="GO" id="GO:0004506">
    <property type="term" value="F:squalene monooxygenase activity"/>
    <property type="evidence" value="ECO:0007669"/>
    <property type="project" value="UniProtKB-UniRule"/>
</dbReference>
<dbReference type="VEuPathDB" id="FungiDB:CJI96_0000987"/>
<evidence type="ECO:0000256" key="1">
    <source>
        <dbReference type="ARBA" id="ARBA00001974"/>
    </source>
</evidence>
<accession>A0A0L0P288</accession>
<comment type="caution">
    <text evidence="12">The sequence shown here is derived from an EMBL/GenBank/DDBJ whole genome shotgun (WGS) entry which is preliminary data.</text>
</comment>
<keyword evidence="9 10" id="KW-0472">Membrane</keyword>
<reference evidence="13" key="1">
    <citation type="journal article" date="2015" name="BMC Genomics">
        <title>Draft genome of a commonly misdiagnosed multidrug resistant pathogen Candida auris.</title>
        <authorList>
            <person name="Chatterjee S."/>
            <person name="Alampalli S.V."/>
            <person name="Nageshan R.K."/>
            <person name="Chettiar S.T."/>
            <person name="Joshi S."/>
            <person name="Tatu U.S."/>
        </authorList>
    </citation>
    <scope>NUCLEOTIDE SEQUENCE [LARGE SCALE GENOMIC DNA]</scope>
    <source>
        <strain evidence="13">6684</strain>
    </source>
</reference>
<comment type="subcellular location">
    <subcellularLocation>
        <location evidence="10">Endoplasmic reticulum membrane</location>
        <topology evidence="10">Multi-pass membrane protein</topology>
    </subcellularLocation>
    <subcellularLocation>
        <location evidence="2">Microsome membrane</location>
        <topology evidence="2">Multi-pass membrane protein</topology>
    </subcellularLocation>
</comment>
<keyword evidence="10" id="KW-1133">Transmembrane helix</keyword>
<organism evidence="12 13">
    <name type="scientific">Candidozyma auris</name>
    <name type="common">Yeast</name>
    <name type="synonym">Candida auris</name>
    <dbReference type="NCBI Taxonomy" id="498019"/>
    <lineage>
        <taxon>Eukaryota</taxon>
        <taxon>Fungi</taxon>
        <taxon>Dikarya</taxon>
        <taxon>Ascomycota</taxon>
        <taxon>Saccharomycotina</taxon>
        <taxon>Pichiomycetes</taxon>
        <taxon>Metschnikowiaceae</taxon>
        <taxon>Candidozyma</taxon>
    </lineage>
</organism>
<evidence type="ECO:0000256" key="9">
    <source>
        <dbReference type="ARBA" id="ARBA00023136"/>
    </source>
</evidence>
<keyword evidence="10" id="KW-0256">Endoplasmic reticulum</keyword>
<dbReference type="PRINTS" id="PR00420">
    <property type="entry name" value="RNGMNOXGNASE"/>
</dbReference>
<dbReference type="GO" id="GO:0050660">
    <property type="term" value="F:flavin adenine dinucleotide binding"/>
    <property type="evidence" value="ECO:0007669"/>
    <property type="project" value="UniProtKB-UniRule"/>
</dbReference>
<keyword evidence="10" id="KW-0812">Transmembrane</keyword>
<comment type="similarity">
    <text evidence="3 10">Belongs to the squalene monooxygenase family.</text>
</comment>